<dbReference type="InterPro" id="IPR008040">
    <property type="entry name" value="Hydant_A_N"/>
</dbReference>
<dbReference type="GO" id="GO:0006749">
    <property type="term" value="P:glutathione metabolic process"/>
    <property type="evidence" value="ECO:0007669"/>
    <property type="project" value="TreeGrafter"/>
</dbReference>
<dbReference type="PANTHER" id="PTHR11365:SF23">
    <property type="entry name" value="HYPOTHETICAL 5-OXOPROLINASE (EUROFUNG)-RELATED"/>
    <property type="match status" value="1"/>
</dbReference>
<dbReference type="Pfam" id="PF05378">
    <property type="entry name" value="Hydant_A_N"/>
    <property type="match status" value="1"/>
</dbReference>
<dbReference type="PANTHER" id="PTHR11365">
    <property type="entry name" value="5-OXOPROLINASE RELATED"/>
    <property type="match status" value="1"/>
</dbReference>
<keyword evidence="7" id="KW-1185">Reference proteome</keyword>
<evidence type="ECO:0000313" key="7">
    <source>
        <dbReference type="Proteomes" id="UP000807353"/>
    </source>
</evidence>
<evidence type="ECO:0000259" key="3">
    <source>
        <dbReference type="Pfam" id="PF02538"/>
    </source>
</evidence>
<dbReference type="InterPro" id="IPR043129">
    <property type="entry name" value="ATPase_NBD"/>
</dbReference>
<dbReference type="Pfam" id="PF01968">
    <property type="entry name" value="Hydantoinase_A"/>
    <property type="match status" value="1"/>
</dbReference>
<dbReference type="InterPro" id="IPR049517">
    <property type="entry name" value="ACX-like_C"/>
</dbReference>
<feature type="domain" description="Acetophenone carboxylase-like C-terminal" evidence="5">
    <location>
        <begin position="509"/>
        <end position="670"/>
    </location>
</feature>
<feature type="domain" description="Hydantoinase A/oxoprolinase" evidence="2">
    <location>
        <begin position="209"/>
        <end position="494"/>
    </location>
</feature>
<dbReference type="InterPro" id="IPR045079">
    <property type="entry name" value="Oxoprolinase-like"/>
</dbReference>
<evidence type="ECO:0000256" key="1">
    <source>
        <dbReference type="ARBA" id="ARBA00010403"/>
    </source>
</evidence>
<sequence length="1363" mass="148165">MESPWKFGVDVGGTFTDAVLYNEATGEVYRAKVASTPDDQTEGVLNAIDHIRSQAPEGKLNVSVLNHGTTVATNAVLEGKGARVALLVTEGYKQTLQVRRSAVPGGLAGWIVWPKPEPLASLDMTIEVPGRMSSSGQVVRPLDESLLRSRLETLKILPHPPESITISLINSFANPSHETEVARIVRSEFPHIPLSLSSQILPELMEYERTVTTVANAYVKPLVGHYLENLQAQLGATELRVLRSDGGLASVSMAREHPVNLLYSGPAGGVTGVVRYVAAKTPYKNLLTFDMGGTSTDVCLVENGVPELRRESIIGDLTIRAPSIDVRTVGAGGGSIASFAALTGALRVGPQSAGANPGPVCYAKGGTAPTVTDAFAVLGYLPHGLLGGSFKLDKTAATLALEQQIAIPMGLQVPEAAEGVIQIALERMYGSLRSVSVEKGKDPRQFHLVSFGGAGGLVACELAKLCGTADPTIVPPSPGVLCALGDACTSLRHEISSAILRKLVDVTTDELMDLYGGLQHRATDTLINQGIPVFQQEVKWEADLRYRGQATSLPVAFSLNELRSNGVQILREQFEKSHKRLFSFSLDLDVEIVNLRVIAEEVMGALRSGALDTGDGTPLKEAVLSTATIYFSGSFYSDVPIFERTLLRTGDQMLGPCIITELDSNTWITPFHRAEIDQVGNILIWAMPRESHVNLKSSSMKLGEGDRLDPIVVQLVEVAMSPAMREQVTLQLDYFPMIAAGEGPNVGKMVCGQFGSFIPGFLTSWDEPILEGDVFITNDPYSVDNAISHLNDFLVIMPIHYDRKLVGWAANLGHFTDIGSIVPGSMPNCARSIFEDGIQIPLCKLYSAGGPNKAVFKIIERNSRKPDFARGDLQALVAAAKIGGNRVIEMCERFGISTYEAALEELLNRNKVAIRKLISTTVPDEPIYFEDYIDDDGFGVGPWRIACTMSRQPDEREGEVVVFDFNGTDPQSDRSINFALSHEMLKMFIAIYLLTVFDPATVFNDGSFDLIKIIIPEGTILNPIRPAALSCRTHLLGRLFDVIGALFGQRQPEFLSAAGYSDSPHLFYSGWAENGEWFQLYQIGFGGIPARPHGDGPDGHSMWPSMRSVPNEFLESYLPLRVDRFETVADSGGEGLFRGGNGMHIGMDSRRIMISLIKETSQDYCFLAEGNISIHDDRCYTKPWGVHGGGVGSRSKKTLVRYSLDARNPPREILPSKVDFVQVSVGDVLEWITWGGGGWGNPLERDPQLVAKEARRGLVKDTSRYGVVLTSANEVDTTATGNLRAAMRSAQEIIAISLFNRGGTLREIRDRCLQETGLAPPIPPSSKALTGPAARLENVRELHARRIAEDAVIYREIDSAWAK</sequence>
<dbReference type="InterPro" id="IPR002821">
    <property type="entry name" value="Hydantoinase_A"/>
</dbReference>
<dbReference type="GO" id="GO:0017168">
    <property type="term" value="F:5-oxoprolinase (ATP-hydrolyzing) activity"/>
    <property type="evidence" value="ECO:0007669"/>
    <property type="project" value="TreeGrafter"/>
</dbReference>
<evidence type="ECO:0000259" key="2">
    <source>
        <dbReference type="Pfam" id="PF01968"/>
    </source>
</evidence>
<dbReference type="GO" id="GO:0005829">
    <property type="term" value="C:cytosol"/>
    <property type="evidence" value="ECO:0007669"/>
    <property type="project" value="TreeGrafter"/>
</dbReference>
<comment type="similarity">
    <text evidence="1">Belongs to the oxoprolinase family.</text>
</comment>
<dbReference type="InterPro" id="IPR003692">
    <property type="entry name" value="Hydantoinase_B"/>
</dbReference>
<evidence type="ECO:0000313" key="6">
    <source>
        <dbReference type="EMBL" id="KAF9466409.1"/>
    </source>
</evidence>
<evidence type="ECO:0000259" key="4">
    <source>
        <dbReference type="Pfam" id="PF05378"/>
    </source>
</evidence>
<accession>A0A9P5YD03</accession>
<reference evidence="6" key="1">
    <citation type="submission" date="2020-11" db="EMBL/GenBank/DDBJ databases">
        <authorList>
            <consortium name="DOE Joint Genome Institute"/>
            <person name="Ahrendt S."/>
            <person name="Riley R."/>
            <person name="Andreopoulos W."/>
            <person name="Labutti K."/>
            <person name="Pangilinan J."/>
            <person name="Ruiz-Duenas F.J."/>
            <person name="Barrasa J.M."/>
            <person name="Sanchez-Garcia M."/>
            <person name="Camarero S."/>
            <person name="Miyauchi S."/>
            <person name="Serrano A."/>
            <person name="Linde D."/>
            <person name="Babiker R."/>
            <person name="Drula E."/>
            <person name="Ayuso-Fernandez I."/>
            <person name="Pacheco R."/>
            <person name="Padilla G."/>
            <person name="Ferreira P."/>
            <person name="Barriuso J."/>
            <person name="Kellner H."/>
            <person name="Castanera R."/>
            <person name="Alfaro M."/>
            <person name="Ramirez L."/>
            <person name="Pisabarro A.G."/>
            <person name="Kuo A."/>
            <person name="Tritt A."/>
            <person name="Lipzen A."/>
            <person name="He G."/>
            <person name="Yan M."/>
            <person name="Ng V."/>
            <person name="Cullen D."/>
            <person name="Martin F."/>
            <person name="Rosso M.-N."/>
            <person name="Henrissat B."/>
            <person name="Hibbett D."/>
            <person name="Martinez A.T."/>
            <person name="Grigoriev I.V."/>
        </authorList>
    </citation>
    <scope>NUCLEOTIDE SEQUENCE</scope>
    <source>
        <strain evidence="6">CBS 247.69</strain>
    </source>
</reference>
<feature type="domain" description="Hydantoinase B/oxoprolinase" evidence="3">
    <location>
        <begin position="717"/>
        <end position="1242"/>
    </location>
</feature>
<gene>
    <name evidence="6" type="ORF">BDZ94DRAFT_1306397</name>
</gene>
<organism evidence="6 7">
    <name type="scientific">Collybia nuda</name>
    <dbReference type="NCBI Taxonomy" id="64659"/>
    <lineage>
        <taxon>Eukaryota</taxon>
        <taxon>Fungi</taxon>
        <taxon>Dikarya</taxon>
        <taxon>Basidiomycota</taxon>
        <taxon>Agaricomycotina</taxon>
        <taxon>Agaricomycetes</taxon>
        <taxon>Agaricomycetidae</taxon>
        <taxon>Agaricales</taxon>
        <taxon>Tricholomatineae</taxon>
        <taxon>Clitocybaceae</taxon>
        <taxon>Collybia</taxon>
    </lineage>
</organism>
<dbReference type="Proteomes" id="UP000807353">
    <property type="component" value="Unassembled WGS sequence"/>
</dbReference>
<dbReference type="Pfam" id="PF02538">
    <property type="entry name" value="Hydantoinase_B"/>
    <property type="match status" value="1"/>
</dbReference>
<protein>
    <submittedName>
        <fullName evidence="6">Hydantoinase/oxoprolinase-domain-containing protein</fullName>
    </submittedName>
</protein>
<feature type="domain" description="Hydantoinase/oxoprolinase N-terminal" evidence="4">
    <location>
        <begin position="6"/>
        <end position="188"/>
    </location>
</feature>
<dbReference type="SUPFAM" id="SSF53067">
    <property type="entry name" value="Actin-like ATPase domain"/>
    <property type="match status" value="1"/>
</dbReference>
<comment type="caution">
    <text evidence="6">The sequence shown here is derived from an EMBL/GenBank/DDBJ whole genome shotgun (WGS) entry which is preliminary data.</text>
</comment>
<dbReference type="Pfam" id="PF19278">
    <property type="entry name" value="Hydant_A_C"/>
    <property type="match status" value="1"/>
</dbReference>
<dbReference type="EMBL" id="MU150242">
    <property type="protein sequence ID" value="KAF9466409.1"/>
    <property type="molecule type" value="Genomic_DNA"/>
</dbReference>
<proteinExistence type="inferred from homology"/>
<evidence type="ECO:0000259" key="5">
    <source>
        <dbReference type="Pfam" id="PF19278"/>
    </source>
</evidence>
<name>A0A9P5YD03_9AGAR</name>
<dbReference type="OrthoDB" id="3643at2759"/>